<comment type="caution">
    <text evidence="2">The sequence shown here is derived from an EMBL/GenBank/DDBJ whole genome shotgun (WGS) entry which is preliminary data.</text>
</comment>
<accession>A0ABQ3UTX8</accession>
<name>A0ABQ3UTX8_9CHLR</name>
<sequence length="181" mass="19226">MHKAKLSRATKFLLIFALALLLSVFAFSASTPQTYAASISKSPAPVAHKSKVQPHWSGGGCSGWFTYGPSTSQFTYKSCISGSFSNIVSNAYVTFTAQTPSLWSSCSVTISIRDDTARDTPWSQTDGCLSDARADGVYVGYNGPFAATFSSDSFHTYVSVTGVYNGKTISGGVVNSPELKP</sequence>
<evidence type="ECO:0000256" key="1">
    <source>
        <dbReference type="SAM" id="SignalP"/>
    </source>
</evidence>
<keyword evidence="3" id="KW-1185">Reference proteome</keyword>
<proteinExistence type="predicted"/>
<gene>
    <name evidence="2" type="ORF">KSB_46380</name>
</gene>
<dbReference type="EMBL" id="BNJG01000002">
    <property type="protein sequence ID" value="GHO56163.1"/>
    <property type="molecule type" value="Genomic_DNA"/>
</dbReference>
<organism evidence="2 3">
    <name type="scientific">Ktedonobacter robiniae</name>
    <dbReference type="NCBI Taxonomy" id="2778365"/>
    <lineage>
        <taxon>Bacteria</taxon>
        <taxon>Bacillati</taxon>
        <taxon>Chloroflexota</taxon>
        <taxon>Ktedonobacteria</taxon>
        <taxon>Ktedonobacterales</taxon>
        <taxon>Ktedonobacteraceae</taxon>
        <taxon>Ktedonobacter</taxon>
    </lineage>
</organism>
<evidence type="ECO:0000313" key="3">
    <source>
        <dbReference type="Proteomes" id="UP000654345"/>
    </source>
</evidence>
<reference evidence="2 3" key="1">
    <citation type="journal article" date="2021" name="Int. J. Syst. Evol. Microbiol.">
        <title>Reticulibacter mediterranei gen. nov., sp. nov., within the new family Reticulibacteraceae fam. nov., and Ktedonospora formicarum gen. nov., sp. nov., Ktedonobacter robiniae sp. nov., Dictyobacter formicarum sp. nov. and Dictyobacter arantiisoli sp. nov., belonging to the class Ktedonobacteria.</title>
        <authorList>
            <person name="Yabe S."/>
            <person name="Zheng Y."/>
            <person name="Wang C.M."/>
            <person name="Sakai Y."/>
            <person name="Abe K."/>
            <person name="Yokota A."/>
            <person name="Donadio S."/>
            <person name="Cavaletti L."/>
            <person name="Monciardini P."/>
        </authorList>
    </citation>
    <scope>NUCLEOTIDE SEQUENCE [LARGE SCALE GENOMIC DNA]</scope>
    <source>
        <strain evidence="2 3">SOSP1-30</strain>
    </source>
</reference>
<keyword evidence="1" id="KW-0732">Signal</keyword>
<dbReference type="Proteomes" id="UP000654345">
    <property type="component" value="Unassembled WGS sequence"/>
</dbReference>
<evidence type="ECO:0000313" key="2">
    <source>
        <dbReference type="EMBL" id="GHO56163.1"/>
    </source>
</evidence>
<feature type="chain" id="PRO_5047007553" evidence="1">
    <location>
        <begin position="29"/>
        <end position="181"/>
    </location>
</feature>
<feature type="signal peptide" evidence="1">
    <location>
        <begin position="1"/>
        <end position="28"/>
    </location>
</feature>
<protein>
    <submittedName>
        <fullName evidence="2">Uncharacterized protein</fullName>
    </submittedName>
</protein>